<proteinExistence type="predicted"/>
<gene>
    <name evidence="1" type="ORF">AAX29_02076</name>
</gene>
<dbReference type="AlphaFoldDB" id="A0A1C0B248"/>
<dbReference type="EMBL" id="LCUJ01000016">
    <property type="protein sequence ID" value="OCL94437.1"/>
    <property type="molecule type" value="Genomic_DNA"/>
</dbReference>
<dbReference type="RefSeq" id="WP_066187804.1">
    <property type="nucleotide sequence ID" value="NZ_LCUJ01000016.1"/>
</dbReference>
<protein>
    <recommendedName>
        <fullName evidence="3">Chitinase class I</fullName>
    </recommendedName>
</protein>
<evidence type="ECO:0000313" key="1">
    <source>
        <dbReference type="EMBL" id="OCL94437.1"/>
    </source>
</evidence>
<dbReference type="InterPro" id="IPR023346">
    <property type="entry name" value="Lysozyme-like_dom_sf"/>
</dbReference>
<reference evidence="2" key="1">
    <citation type="submission" date="2015-05" db="EMBL/GenBank/DDBJ databases">
        <authorList>
            <person name="Rovetto F."/>
            <person name="Cocolin L."/>
            <person name="Illeghems K."/>
            <person name="Van Nieuwerburgh F."/>
            <person name="Houf K."/>
        </authorList>
    </citation>
    <scope>NUCLEOTIDE SEQUENCE [LARGE SCALE GENOMIC DNA]</scope>
    <source>
        <strain evidence="2">DU22</strain>
    </source>
</reference>
<dbReference type="PATRIC" id="fig|544718.51.peg.2043"/>
<evidence type="ECO:0000313" key="2">
    <source>
        <dbReference type="Proteomes" id="UP000093281"/>
    </source>
</evidence>
<dbReference type="Gene3D" id="1.10.530.10">
    <property type="match status" value="1"/>
</dbReference>
<evidence type="ECO:0008006" key="3">
    <source>
        <dbReference type="Google" id="ProtNLM"/>
    </source>
</evidence>
<dbReference type="Proteomes" id="UP000093281">
    <property type="component" value="Unassembled WGS sequence"/>
</dbReference>
<dbReference type="SUPFAM" id="SSF53955">
    <property type="entry name" value="Lysozyme-like"/>
    <property type="match status" value="1"/>
</dbReference>
<name>A0A1C0B248_9BACT</name>
<sequence length="383" mass="45214">MSENKFNNIKMTKSLDDEVFFYVKPLSPKELIKPLKNKVFYVKVVFYNKDKQEILIDYPKDIRVRDVTKKDKEFFAKKGFEYDQDIIISHDFNIKEFLLSEKFKEKKDIENEEGLFLEDVRYISCWIDANNDTKVSVKYNEEVVVRVCKCSLNINKFIEEYKKVHHNKIGWYEENKDTKKFQKINISTLNNISESNLNKLVIHLIDYYKKSNYVCSIEKLAYILATIRLESYQWKNKEFYGITNENISYEQAEFDYGCGNKAKNQERAKKNGCEKVGDGYKYRGRGFVQITWKINYKKFNGINGVSFEKEPEKMLDFNTQIAVTIEGMEKGLFSKGNTLSKYINETKKDYKGARAIINGNDKDFIIEDYAEGIEECLKKSIQF</sequence>
<dbReference type="OrthoDB" id="1491023at2"/>
<accession>A0A1C0B248</accession>
<organism evidence="1 2">
    <name type="scientific">Aliarcobacter thereius</name>
    <dbReference type="NCBI Taxonomy" id="544718"/>
    <lineage>
        <taxon>Bacteria</taxon>
        <taxon>Pseudomonadati</taxon>
        <taxon>Campylobacterota</taxon>
        <taxon>Epsilonproteobacteria</taxon>
        <taxon>Campylobacterales</taxon>
        <taxon>Arcobacteraceae</taxon>
        <taxon>Aliarcobacter</taxon>
    </lineage>
</organism>
<comment type="caution">
    <text evidence="1">The sequence shown here is derived from an EMBL/GenBank/DDBJ whole genome shotgun (WGS) entry which is preliminary data.</text>
</comment>